<dbReference type="Pfam" id="PF08276">
    <property type="entry name" value="PAN_2"/>
    <property type="match status" value="1"/>
</dbReference>
<protein>
    <recommendedName>
        <fullName evidence="7">Apple-like protein</fullName>
    </recommendedName>
</protein>
<evidence type="ECO:0000259" key="4">
    <source>
        <dbReference type="PROSITE" id="PS50948"/>
    </source>
</evidence>
<gene>
    <name evidence="5" type="ORF">CTI12_AA392840</name>
</gene>
<dbReference type="Gene3D" id="2.90.10.10">
    <property type="entry name" value="Bulb-type lectin domain"/>
    <property type="match status" value="1"/>
</dbReference>
<evidence type="ECO:0000259" key="3">
    <source>
        <dbReference type="PROSITE" id="PS50927"/>
    </source>
</evidence>
<dbReference type="Proteomes" id="UP000245207">
    <property type="component" value="Unassembled WGS sequence"/>
</dbReference>
<evidence type="ECO:0000313" key="6">
    <source>
        <dbReference type="Proteomes" id="UP000245207"/>
    </source>
</evidence>
<dbReference type="SUPFAM" id="SSF51110">
    <property type="entry name" value="alpha-D-mannose-specific plant lectins"/>
    <property type="match status" value="1"/>
</dbReference>
<dbReference type="InterPro" id="IPR003609">
    <property type="entry name" value="Pan_app"/>
</dbReference>
<dbReference type="STRING" id="35608.A0A2U1L5S7"/>
<organism evidence="5 6">
    <name type="scientific">Artemisia annua</name>
    <name type="common">Sweet wormwood</name>
    <dbReference type="NCBI Taxonomy" id="35608"/>
    <lineage>
        <taxon>Eukaryota</taxon>
        <taxon>Viridiplantae</taxon>
        <taxon>Streptophyta</taxon>
        <taxon>Embryophyta</taxon>
        <taxon>Tracheophyta</taxon>
        <taxon>Spermatophyta</taxon>
        <taxon>Magnoliopsida</taxon>
        <taxon>eudicotyledons</taxon>
        <taxon>Gunneridae</taxon>
        <taxon>Pentapetalae</taxon>
        <taxon>asterids</taxon>
        <taxon>campanulids</taxon>
        <taxon>Asterales</taxon>
        <taxon>Asteraceae</taxon>
        <taxon>Asteroideae</taxon>
        <taxon>Anthemideae</taxon>
        <taxon>Artemisiinae</taxon>
        <taxon>Artemisia</taxon>
    </lineage>
</organism>
<keyword evidence="2" id="KW-0325">Glycoprotein</keyword>
<keyword evidence="6" id="KW-1185">Reference proteome</keyword>
<accession>A0A2U1L5S7</accession>
<dbReference type="InterPro" id="IPR036426">
    <property type="entry name" value="Bulb-type_lectin_dom_sf"/>
</dbReference>
<dbReference type="PANTHER" id="PTHR32444:SF128">
    <property type="entry name" value="CURCULIN-LIKE (MANNOSE-BINDING) LECTIN FAMILY PROTEIN"/>
    <property type="match status" value="1"/>
</dbReference>
<evidence type="ECO:0000256" key="2">
    <source>
        <dbReference type="ARBA" id="ARBA00023180"/>
    </source>
</evidence>
<feature type="domain" description="Apple" evidence="4">
    <location>
        <begin position="290"/>
        <end position="370"/>
    </location>
</feature>
<evidence type="ECO:0008006" key="7">
    <source>
        <dbReference type="Google" id="ProtNLM"/>
    </source>
</evidence>
<reference evidence="5 6" key="1">
    <citation type="journal article" date="2018" name="Mol. Plant">
        <title>The genome of Artemisia annua provides insight into the evolution of Asteraceae family and artemisinin biosynthesis.</title>
        <authorList>
            <person name="Shen Q."/>
            <person name="Zhang L."/>
            <person name="Liao Z."/>
            <person name="Wang S."/>
            <person name="Yan T."/>
            <person name="Shi P."/>
            <person name="Liu M."/>
            <person name="Fu X."/>
            <person name="Pan Q."/>
            <person name="Wang Y."/>
            <person name="Lv Z."/>
            <person name="Lu X."/>
            <person name="Zhang F."/>
            <person name="Jiang W."/>
            <person name="Ma Y."/>
            <person name="Chen M."/>
            <person name="Hao X."/>
            <person name="Li L."/>
            <person name="Tang Y."/>
            <person name="Lv G."/>
            <person name="Zhou Y."/>
            <person name="Sun X."/>
            <person name="Brodelius P.E."/>
            <person name="Rose J.K.C."/>
            <person name="Tang K."/>
        </authorList>
    </citation>
    <scope>NUCLEOTIDE SEQUENCE [LARGE SCALE GENOMIC DNA]</scope>
    <source>
        <strain evidence="6">cv. Huhao1</strain>
        <tissue evidence="5">Leaf</tissue>
    </source>
</reference>
<evidence type="ECO:0000313" key="5">
    <source>
        <dbReference type="EMBL" id="PWA44360.1"/>
    </source>
</evidence>
<name>A0A2U1L5S7_ARTAN</name>
<dbReference type="PROSITE" id="PS50927">
    <property type="entry name" value="BULB_LECTIN"/>
    <property type="match status" value="1"/>
</dbReference>
<dbReference type="SMART" id="SM00108">
    <property type="entry name" value="B_lectin"/>
    <property type="match status" value="1"/>
</dbReference>
<dbReference type="OrthoDB" id="4062651at2759"/>
<dbReference type="AlphaFoldDB" id="A0A2U1L5S7"/>
<comment type="caution">
    <text evidence="5">The sequence shown here is derived from an EMBL/GenBank/DDBJ whole genome shotgun (WGS) entry which is preliminary data.</text>
</comment>
<dbReference type="PROSITE" id="PS50948">
    <property type="entry name" value="PAN"/>
    <property type="match status" value="1"/>
</dbReference>
<sequence length="373" mass="43023">MGHVHSLFLQQDKKYVIPHLPWKAYLILILTLSCYYVISPCYSETDTLRQGQLLKDWDSLLSPNKVFILKFFGFGTSISPYLGIFYNNIDDDEHKYRYLYEFHKMAVWVANRNNPIPDIYGSLEIDVQGKLSILSSGDTVLDLFSPTLVPRNASVKLLDSGNLVLQELYQDGSVKQLPNHGSFTLTIDPNGTGQLVILRRGNIHWKSGPWLNGQFENTDLQSSGPNVRLYYMSNETEQSFTYLTKSFELFPSLRMHQDGFLQGLVITFNVQCRSTNDPGCAEGDFEKLECRKDYYFASRNDYVYGNEYVYDESYNLSLFDCKKICWRNCSCMAYTYATENKAGCKIYSQMIYDPAKARHHPYTEYGAINYREG</sequence>
<dbReference type="EMBL" id="PKPP01011316">
    <property type="protein sequence ID" value="PWA44360.1"/>
    <property type="molecule type" value="Genomic_DNA"/>
</dbReference>
<feature type="domain" description="Bulb-type lectin" evidence="3">
    <location>
        <begin position="45"/>
        <end position="178"/>
    </location>
</feature>
<keyword evidence="1" id="KW-0732">Signal</keyword>
<dbReference type="PANTHER" id="PTHR32444">
    <property type="entry name" value="BULB-TYPE LECTIN DOMAIN-CONTAINING PROTEIN"/>
    <property type="match status" value="1"/>
</dbReference>
<dbReference type="Pfam" id="PF01453">
    <property type="entry name" value="B_lectin"/>
    <property type="match status" value="1"/>
</dbReference>
<proteinExistence type="predicted"/>
<evidence type="ECO:0000256" key="1">
    <source>
        <dbReference type="ARBA" id="ARBA00022729"/>
    </source>
</evidence>
<dbReference type="InterPro" id="IPR001480">
    <property type="entry name" value="Bulb-type_lectin_dom"/>
</dbReference>